<comment type="similarity">
    <text evidence="1">Belongs to the ABC transporter superfamily.</text>
</comment>
<evidence type="ECO:0000256" key="2">
    <source>
        <dbReference type="ARBA" id="ARBA00022448"/>
    </source>
</evidence>
<dbReference type="PANTHER" id="PTHR42711:SF5">
    <property type="entry name" value="ABC TRANSPORTER ATP-BINDING PROTEIN NATA"/>
    <property type="match status" value="1"/>
</dbReference>
<name>A0A562TV78_9SPHI</name>
<dbReference type="SMART" id="SM00382">
    <property type="entry name" value="AAA"/>
    <property type="match status" value="1"/>
</dbReference>
<accession>A0A562TV78</accession>
<dbReference type="GO" id="GO:0005524">
    <property type="term" value="F:ATP binding"/>
    <property type="evidence" value="ECO:0007669"/>
    <property type="project" value="UniProtKB-KW"/>
</dbReference>
<dbReference type="InterPro" id="IPR050763">
    <property type="entry name" value="ABC_transporter_ATP-binding"/>
</dbReference>
<dbReference type="RefSeq" id="WP_246139055.1">
    <property type="nucleotide sequence ID" value="NZ_VLLI01000012.1"/>
</dbReference>
<dbReference type="PANTHER" id="PTHR42711">
    <property type="entry name" value="ABC TRANSPORTER ATP-BINDING PROTEIN"/>
    <property type="match status" value="1"/>
</dbReference>
<keyword evidence="4" id="KW-0547">Nucleotide-binding</keyword>
<dbReference type="Proteomes" id="UP000317010">
    <property type="component" value="Unassembled WGS sequence"/>
</dbReference>
<reference evidence="7 8" key="1">
    <citation type="submission" date="2019-07" db="EMBL/GenBank/DDBJ databases">
        <title>Genomic Encyclopedia of Archaeal and Bacterial Type Strains, Phase II (KMG-II): from individual species to whole genera.</title>
        <authorList>
            <person name="Goeker M."/>
        </authorList>
    </citation>
    <scope>NUCLEOTIDE SEQUENCE [LARGE SCALE GENOMIC DNA]</scope>
    <source>
        <strain evidence="7 8">ATCC BAA-1854</strain>
    </source>
</reference>
<dbReference type="InterPro" id="IPR003593">
    <property type="entry name" value="AAA+_ATPase"/>
</dbReference>
<feature type="domain" description="ABC transporter" evidence="6">
    <location>
        <begin position="30"/>
        <end position="257"/>
    </location>
</feature>
<evidence type="ECO:0000313" key="8">
    <source>
        <dbReference type="Proteomes" id="UP000317010"/>
    </source>
</evidence>
<organism evidence="7 8">
    <name type="scientific">Mucilaginibacter frigoritolerans</name>
    <dbReference type="NCBI Taxonomy" id="652788"/>
    <lineage>
        <taxon>Bacteria</taxon>
        <taxon>Pseudomonadati</taxon>
        <taxon>Bacteroidota</taxon>
        <taxon>Sphingobacteriia</taxon>
        <taxon>Sphingobacteriales</taxon>
        <taxon>Sphingobacteriaceae</taxon>
        <taxon>Mucilaginibacter</taxon>
    </lineage>
</organism>
<gene>
    <name evidence="7" type="ORF">JN11_03822</name>
</gene>
<proteinExistence type="inferred from homology"/>
<dbReference type="InterPro" id="IPR017871">
    <property type="entry name" value="ABC_transporter-like_CS"/>
</dbReference>
<keyword evidence="3" id="KW-0536">Nodulation</keyword>
<keyword evidence="2" id="KW-0813">Transport</keyword>
<keyword evidence="5 7" id="KW-0067">ATP-binding</keyword>
<dbReference type="InterPro" id="IPR027417">
    <property type="entry name" value="P-loop_NTPase"/>
</dbReference>
<keyword evidence="8" id="KW-1185">Reference proteome</keyword>
<dbReference type="SUPFAM" id="SSF52540">
    <property type="entry name" value="P-loop containing nucleoside triphosphate hydrolases"/>
    <property type="match status" value="1"/>
</dbReference>
<comment type="caution">
    <text evidence="7">The sequence shown here is derived from an EMBL/GenBank/DDBJ whole genome shotgun (WGS) entry which is preliminary data.</text>
</comment>
<dbReference type="PROSITE" id="PS50893">
    <property type="entry name" value="ABC_TRANSPORTER_2"/>
    <property type="match status" value="1"/>
</dbReference>
<evidence type="ECO:0000313" key="7">
    <source>
        <dbReference type="EMBL" id="TWI96710.1"/>
    </source>
</evidence>
<dbReference type="Pfam" id="PF00005">
    <property type="entry name" value="ABC_tran"/>
    <property type="match status" value="1"/>
</dbReference>
<evidence type="ECO:0000259" key="6">
    <source>
        <dbReference type="PROSITE" id="PS50893"/>
    </source>
</evidence>
<evidence type="ECO:0000256" key="1">
    <source>
        <dbReference type="ARBA" id="ARBA00005417"/>
    </source>
</evidence>
<dbReference type="Gene3D" id="3.40.50.300">
    <property type="entry name" value="P-loop containing nucleotide triphosphate hydrolases"/>
    <property type="match status" value="1"/>
</dbReference>
<dbReference type="InterPro" id="IPR025302">
    <property type="entry name" value="DrrA1/2-like_C"/>
</dbReference>
<dbReference type="GO" id="GO:0016887">
    <property type="term" value="F:ATP hydrolysis activity"/>
    <property type="evidence" value="ECO:0007669"/>
    <property type="project" value="InterPro"/>
</dbReference>
<sequence length="330" mass="37556">MFSIPPKYVTLLHPSYLTQKILTINSLSMLSIRNIVKQYAGHTALNDVSLEVKSGQVFGLLGPNGAGKTSLIRIINQITAPDSGEVYFNGEKLNQSHIDRIGYLPEERGLYKKMEIGEQMIYLARLKGLSRDEAIKRLKLWFDKLGMETWWKMKIEELSKGMQQKAQFVATVLHEPDLIILDEPFSGFDPVNAEVIKEEILELNKKGATILFSTHRMESVEELCDAIALLHQSKKILDGPIRDIKNTYRNNIYIVEYSGEKIGFNGSQPFELIDEKEGYDNSHAIKLKLKEGNTSNDVLQYLLPKTRINMLQEVIPSMNEIFIEKVSLIP</sequence>
<dbReference type="EMBL" id="VLLI01000012">
    <property type="protein sequence ID" value="TWI96710.1"/>
    <property type="molecule type" value="Genomic_DNA"/>
</dbReference>
<protein>
    <submittedName>
        <fullName evidence="7">ABC-2 type transport system ATP-binding protein</fullName>
    </submittedName>
</protein>
<evidence type="ECO:0000256" key="5">
    <source>
        <dbReference type="ARBA" id="ARBA00022840"/>
    </source>
</evidence>
<evidence type="ECO:0000256" key="3">
    <source>
        <dbReference type="ARBA" id="ARBA00022458"/>
    </source>
</evidence>
<dbReference type="Pfam" id="PF13732">
    <property type="entry name" value="DrrA1-3_C"/>
    <property type="match status" value="1"/>
</dbReference>
<dbReference type="InterPro" id="IPR003439">
    <property type="entry name" value="ABC_transporter-like_ATP-bd"/>
</dbReference>
<evidence type="ECO:0000256" key="4">
    <source>
        <dbReference type="ARBA" id="ARBA00022741"/>
    </source>
</evidence>
<dbReference type="AlphaFoldDB" id="A0A562TV78"/>
<dbReference type="PROSITE" id="PS00211">
    <property type="entry name" value="ABC_TRANSPORTER_1"/>
    <property type="match status" value="1"/>
</dbReference>